<evidence type="ECO:0000313" key="4">
    <source>
        <dbReference type="Proteomes" id="UP000292082"/>
    </source>
</evidence>
<dbReference type="Proteomes" id="UP000292082">
    <property type="component" value="Unassembled WGS sequence"/>
</dbReference>
<dbReference type="EMBL" id="ML145180">
    <property type="protein sequence ID" value="TBU54826.1"/>
    <property type="molecule type" value="Genomic_DNA"/>
</dbReference>
<keyword evidence="4" id="KW-1185">Reference proteome</keyword>
<proteinExistence type="predicted"/>
<accession>A0A4Q9PH98</accession>
<evidence type="ECO:0000313" key="1">
    <source>
        <dbReference type="EMBL" id="TBU53007.1"/>
    </source>
</evidence>
<reference evidence="1 4" key="1">
    <citation type="submission" date="2019-01" db="EMBL/GenBank/DDBJ databases">
        <title>Draft genome sequences of three monokaryotic isolates of the white-rot basidiomycete fungus Dichomitus squalens.</title>
        <authorList>
            <consortium name="DOE Joint Genome Institute"/>
            <person name="Lopez S.C."/>
            <person name="Andreopoulos B."/>
            <person name="Pangilinan J."/>
            <person name="Lipzen A."/>
            <person name="Riley R."/>
            <person name="Ahrendt S."/>
            <person name="Ng V."/>
            <person name="Barry K."/>
            <person name="Daum C."/>
            <person name="Grigoriev I.V."/>
            <person name="Hilden K.S."/>
            <person name="Makela M.R."/>
            <person name="de Vries R.P."/>
        </authorList>
    </citation>
    <scope>NUCLEOTIDE SEQUENCE [LARGE SCALE GENOMIC DNA]</scope>
    <source>
        <strain evidence="1 4">CBS 464.89</strain>
    </source>
</reference>
<evidence type="ECO:0000313" key="2">
    <source>
        <dbReference type="EMBL" id="TBU54826.1"/>
    </source>
</evidence>
<feature type="non-terminal residue" evidence="1">
    <location>
        <position position="59"/>
    </location>
</feature>
<sequence length="59" mass="6336">MALLQACRFSTFIRIAGLQIPSTLKCPIRPKTLLSESLAVSLGNLLLALARRPGIKCAV</sequence>
<dbReference type="AlphaFoldDB" id="A0A4Q9PH98"/>
<organism evidence="1 4">
    <name type="scientific">Dichomitus squalens</name>
    <dbReference type="NCBI Taxonomy" id="114155"/>
    <lineage>
        <taxon>Eukaryota</taxon>
        <taxon>Fungi</taxon>
        <taxon>Dikarya</taxon>
        <taxon>Basidiomycota</taxon>
        <taxon>Agaricomycotina</taxon>
        <taxon>Agaricomycetes</taxon>
        <taxon>Polyporales</taxon>
        <taxon>Polyporaceae</taxon>
        <taxon>Dichomitus</taxon>
    </lineage>
</organism>
<dbReference type="EMBL" id="ML145228">
    <property type="protein sequence ID" value="TBU53007.1"/>
    <property type="molecule type" value="Genomic_DNA"/>
</dbReference>
<protein>
    <submittedName>
        <fullName evidence="1">Uncharacterized protein</fullName>
    </submittedName>
</protein>
<gene>
    <name evidence="3" type="ORF">BD310DRAFT_932170</name>
    <name evidence="2" type="ORF">BD310DRAFT_934955</name>
    <name evidence="1" type="ORF">BD310DRAFT_938871</name>
</gene>
<dbReference type="EMBL" id="ML145157">
    <property type="protein sequence ID" value="TBU56118.1"/>
    <property type="molecule type" value="Genomic_DNA"/>
</dbReference>
<name>A0A4Q9PH98_9APHY</name>
<evidence type="ECO:0000313" key="3">
    <source>
        <dbReference type="EMBL" id="TBU56118.1"/>
    </source>
</evidence>